<evidence type="ECO:0000313" key="3">
    <source>
        <dbReference type="EMBL" id="GJQ12483.1"/>
    </source>
</evidence>
<reference evidence="3" key="2">
    <citation type="submission" date="2022-01" db="EMBL/GenBank/DDBJ databases">
        <authorList>
            <person name="Hirooka S."/>
            <person name="Miyagishima S.Y."/>
        </authorList>
    </citation>
    <scope>NUCLEOTIDE SEQUENCE</scope>
    <source>
        <strain evidence="3">NBRC 102759</strain>
    </source>
</reference>
<comment type="caution">
    <text evidence="3">The sequence shown here is derived from an EMBL/GenBank/DDBJ whole genome shotgun (WGS) entry which is preliminary data.</text>
</comment>
<protein>
    <submittedName>
        <fullName evidence="3">Uncharacterized protein</fullName>
    </submittedName>
</protein>
<reference evidence="3" key="1">
    <citation type="journal article" date="2022" name="Proc. Natl. Acad. Sci. U.S.A.">
        <title>Life cycle and functional genomics of the unicellular red alga Galdieria for elucidating algal and plant evolution and industrial use.</title>
        <authorList>
            <person name="Hirooka S."/>
            <person name="Itabashi T."/>
            <person name="Ichinose T.M."/>
            <person name="Onuma R."/>
            <person name="Fujiwara T."/>
            <person name="Yamashita S."/>
            <person name="Jong L.W."/>
            <person name="Tomita R."/>
            <person name="Iwane A.H."/>
            <person name="Miyagishima S.Y."/>
        </authorList>
    </citation>
    <scope>NUCLEOTIDE SEQUENCE</scope>
    <source>
        <strain evidence="3">NBRC 102759</strain>
    </source>
</reference>
<organism evidence="3 4">
    <name type="scientific">Galdieria partita</name>
    <dbReference type="NCBI Taxonomy" id="83374"/>
    <lineage>
        <taxon>Eukaryota</taxon>
        <taxon>Rhodophyta</taxon>
        <taxon>Bangiophyceae</taxon>
        <taxon>Galdieriales</taxon>
        <taxon>Galdieriaceae</taxon>
        <taxon>Galdieria</taxon>
    </lineage>
</organism>
<dbReference type="Proteomes" id="UP001061958">
    <property type="component" value="Unassembled WGS sequence"/>
</dbReference>
<feature type="region of interest" description="Disordered" evidence="1">
    <location>
        <begin position="1"/>
        <end position="20"/>
    </location>
</feature>
<sequence>MNRTNVPSVLKRQKSDSQGINIHKSKERLLQQDENTKSIQYLDFPESTTQWQLSQWKKRPSSSTPSFYEETKILSPSLNKLRKRVSITISNDPLFQSVPIQQDNQSLPETKDENQSEMLLYHCLTDPNFDLRNKQRPQNSSFIDSDKETEEYPSTKAEQCFQQQWKLSTCSESTPETYTTGNLQQLDSPQKQNDWSLSNLWQIQQSTLPNSISTENEEPFSTIFPETIHFPQSWLSYENESHENIDQDQLSLFWTDFF</sequence>
<accession>A0A9C7PXA4</accession>
<gene>
    <name evidence="2" type="ORF">GpartN1_g4269.t1</name>
    <name evidence="3" type="ORF">GpartN1_g4274.t1</name>
</gene>
<dbReference type="EMBL" id="BQMJ01000033">
    <property type="protein sequence ID" value="GJQ12478.1"/>
    <property type="molecule type" value="Genomic_DNA"/>
</dbReference>
<name>A0A9C7PXA4_9RHOD</name>
<proteinExistence type="predicted"/>
<evidence type="ECO:0000313" key="2">
    <source>
        <dbReference type="EMBL" id="GJQ12478.1"/>
    </source>
</evidence>
<evidence type="ECO:0000313" key="4">
    <source>
        <dbReference type="Proteomes" id="UP001061958"/>
    </source>
</evidence>
<evidence type="ECO:0000256" key="1">
    <source>
        <dbReference type="SAM" id="MobiDB-lite"/>
    </source>
</evidence>
<keyword evidence="4" id="KW-1185">Reference proteome</keyword>
<dbReference type="AlphaFoldDB" id="A0A9C7PXA4"/>
<dbReference type="EMBL" id="BQMJ01000034">
    <property type="protein sequence ID" value="GJQ12483.1"/>
    <property type="molecule type" value="Genomic_DNA"/>
</dbReference>